<keyword evidence="3" id="KW-1185">Reference proteome</keyword>
<proteinExistence type="predicted"/>
<gene>
    <name evidence="2" type="ORF">HS961_11170</name>
</gene>
<sequence length="315" mass="32369">MPAITTFLRRPSRGFGMRRMLLVGLAGAAVTLSACGGGGSDADRGPTTLSVSADLNGLYWDKSESRLFVSDEKANTIRVWEGGTQFAQYAALPTAPASGSTLGQVTRGKDGTVYVTRFGFGTDGAVAAVPKSGTAYNLTGTDSLRRRIGITPTPDGSLLDGWFIKGGAGAVSELKISGTAATETELITGFGKPVGLAVVGDAVYVSDQTSGQVLSFSLAKLRVAPATVADGKLIATFTAADGIDLMTAASDGNLFFGGSGGKLFRVSPKGETSVLASGWPKIRGVAYDEKNRRLFVGVVAADAASQSSVRIVPID</sequence>
<feature type="signal peptide" evidence="1">
    <location>
        <begin position="1"/>
        <end position="28"/>
    </location>
</feature>
<evidence type="ECO:0000256" key="1">
    <source>
        <dbReference type="SAM" id="SignalP"/>
    </source>
</evidence>
<protein>
    <recommendedName>
        <fullName evidence="4">SMP-30/gluconolactonase/LRE family protein</fullName>
    </recommendedName>
</protein>
<dbReference type="Proteomes" id="UP000515240">
    <property type="component" value="Chromosome"/>
</dbReference>
<dbReference type="EMBL" id="CP058554">
    <property type="protein sequence ID" value="QMV73345.1"/>
    <property type="molecule type" value="Genomic_DNA"/>
</dbReference>
<evidence type="ECO:0000313" key="2">
    <source>
        <dbReference type="EMBL" id="QMV73345.1"/>
    </source>
</evidence>
<evidence type="ECO:0008006" key="4">
    <source>
        <dbReference type="Google" id="ProtNLM"/>
    </source>
</evidence>
<dbReference type="Gene3D" id="2.130.10.10">
    <property type="entry name" value="YVTN repeat-like/Quinoprotein amine dehydrogenase"/>
    <property type="match status" value="1"/>
</dbReference>
<reference evidence="2 3" key="1">
    <citation type="journal article" date="2020" name="G3 (Bethesda)">
        <title>CeMbio - The Caenorhabditis elegans Microbiome Resource.</title>
        <authorList>
            <person name="Dirksen P."/>
            <person name="Assie A."/>
            <person name="Zimmermann J."/>
            <person name="Zhang F."/>
            <person name="Tietje A.M."/>
            <person name="Marsh S.A."/>
            <person name="Felix M.A."/>
            <person name="Shapira M."/>
            <person name="Kaleta C."/>
            <person name="Schulenburg H."/>
            <person name="Samuel B."/>
        </authorList>
    </citation>
    <scope>NUCLEOTIDE SEQUENCE [LARGE SCALE GENOMIC DNA]</scope>
    <source>
        <strain evidence="2 3">BIGb0172</strain>
    </source>
</reference>
<dbReference type="KEGG" id="cpis:HS961_11170"/>
<keyword evidence="1" id="KW-0732">Signal</keyword>
<feature type="chain" id="PRO_5028839652" description="SMP-30/gluconolactonase/LRE family protein" evidence="1">
    <location>
        <begin position="29"/>
        <end position="315"/>
    </location>
</feature>
<dbReference type="InterPro" id="IPR015943">
    <property type="entry name" value="WD40/YVTN_repeat-like_dom_sf"/>
</dbReference>
<dbReference type="SUPFAM" id="SSF63829">
    <property type="entry name" value="Calcium-dependent phosphotriesterase"/>
    <property type="match status" value="1"/>
</dbReference>
<accession>A0A7G5EH70</accession>
<dbReference type="RefSeq" id="WP_182327918.1">
    <property type="nucleotide sequence ID" value="NZ_CP058554.1"/>
</dbReference>
<name>A0A7G5EH70_9BURK</name>
<evidence type="ECO:0000313" key="3">
    <source>
        <dbReference type="Proteomes" id="UP000515240"/>
    </source>
</evidence>
<dbReference type="AlphaFoldDB" id="A0A7G5EH70"/>
<organism evidence="2 3">
    <name type="scientific">Comamonas piscis</name>
    <dbReference type="NCBI Taxonomy" id="1562974"/>
    <lineage>
        <taxon>Bacteria</taxon>
        <taxon>Pseudomonadati</taxon>
        <taxon>Pseudomonadota</taxon>
        <taxon>Betaproteobacteria</taxon>
        <taxon>Burkholderiales</taxon>
        <taxon>Comamonadaceae</taxon>
        <taxon>Comamonas</taxon>
    </lineage>
</organism>